<name>E6WSW0_PSEUU</name>
<proteinExistence type="inferred from homology"/>
<dbReference type="SUPFAM" id="SSF51735">
    <property type="entry name" value="NAD(P)-binding Rossmann-fold domains"/>
    <property type="match status" value="1"/>
</dbReference>
<comment type="similarity">
    <text evidence="1 3">Belongs to the short-chain dehydrogenases/reductases (SDR) family.</text>
</comment>
<dbReference type="AlphaFoldDB" id="E6WSW0"/>
<dbReference type="EMBL" id="CP002446">
    <property type="protein sequence ID" value="ADV27397.1"/>
    <property type="molecule type" value="Genomic_DNA"/>
</dbReference>
<dbReference type="PANTHER" id="PTHR43976:SF16">
    <property type="entry name" value="SHORT-CHAIN DEHYDROGENASE_REDUCTASE FAMILY PROTEIN"/>
    <property type="match status" value="1"/>
</dbReference>
<gene>
    <name evidence="4" type="ordered locus">Psesu_1552</name>
</gene>
<dbReference type="eggNOG" id="COG1028">
    <property type="taxonomic scope" value="Bacteria"/>
</dbReference>
<evidence type="ECO:0000256" key="1">
    <source>
        <dbReference type="ARBA" id="ARBA00006484"/>
    </source>
</evidence>
<dbReference type="InterPro" id="IPR036291">
    <property type="entry name" value="NAD(P)-bd_dom_sf"/>
</dbReference>
<dbReference type="PRINTS" id="PR00081">
    <property type="entry name" value="GDHRDH"/>
</dbReference>
<accession>E6WSW0</accession>
<evidence type="ECO:0000313" key="4">
    <source>
        <dbReference type="EMBL" id="ADV27397.1"/>
    </source>
</evidence>
<evidence type="ECO:0000256" key="2">
    <source>
        <dbReference type="ARBA" id="ARBA00023002"/>
    </source>
</evidence>
<keyword evidence="2" id="KW-0560">Oxidoreductase</keyword>
<dbReference type="HOGENOM" id="CLU_010194_2_9_6"/>
<dbReference type="CDD" id="cd05374">
    <property type="entry name" value="17beta-HSD-like_SDR_c"/>
    <property type="match status" value="1"/>
</dbReference>
<dbReference type="KEGG" id="psu:Psesu_1552"/>
<dbReference type="PRINTS" id="PR00080">
    <property type="entry name" value="SDRFAMILY"/>
</dbReference>
<dbReference type="InterPro" id="IPR002347">
    <property type="entry name" value="SDR_fam"/>
</dbReference>
<reference evidence="4 5" key="1">
    <citation type="submission" date="2011-01" db="EMBL/GenBank/DDBJ databases">
        <title>Complete sequence of Pseudoxanthomonas suwonensis 11-1.</title>
        <authorList>
            <consortium name="US DOE Joint Genome Institute"/>
            <person name="Lucas S."/>
            <person name="Copeland A."/>
            <person name="Lapidus A."/>
            <person name="Cheng J.-F."/>
            <person name="Goodwin L."/>
            <person name="Pitluck S."/>
            <person name="Teshima H."/>
            <person name="Detter J.C."/>
            <person name="Han C."/>
            <person name="Tapia R."/>
            <person name="Land M."/>
            <person name="Hauser L."/>
            <person name="Kyrpides N."/>
            <person name="Ivanova N."/>
            <person name="Ovchinnikova G."/>
            <person name="Siebers A.K."/>
            <person name="Allgaier M."/>
            <person name="Thelen M.P."/>
            <person name="Hugenholtz P."/>
            <person name="Gladden J."/>
            <person name="Woyke T."/>
        </authorList>
    </citation>
    <scope>NUCLEOTIDE SEQUENCE [LARGE SCALE GENOMIC DNA]</scope>
    <source>
        <strain evidence="5">11-1</strain>
    </source>
</reference>
<sequence length="255" mass="27025">MKTVLITGCSSGFGLETARYFLARDWRVVATMRTPNDEVLPPSPDLLVLPLDITDPQSIQAAVAGAGEIDVLVNNAGFGAPAPFELMDMETVRSLFETNTFGTIAMAQAVLPRMRERGQGVIINVTSSAIYRPLPLIGAYRAAKAAVNIITESLAAEIGQFGLRAHLVLPGSSGETRFRESARAGLRGFDDPVYGQYMQETITRMASSVGPGTRALDVAEAVWCAATDPSAPLYIPAGADAEEWAGQARAHASAA</sequence>
<dbReference type="Pfam" id="PF00106">
    <property type="entry name" value="adh_short"/>
    <property type="match status" value="1"/>
</dbReference>
<dbReference type="InterPro" id="IPR051911">
    <property type="entry name" value="SDR_oxidoreductase"/>
</dbReference>
<keyword evidence="5" id="KW-1185">Reference proteome</keyword>
<protein>
    <submittedName>
        <fullName evidence="4">Short-chain dehydrogenase/reductase SDR</fullName>
    </submittedName>
</protein>
<dbReference type="OrthoDB" id="9775296at2"/>
<dbReference type="STRING" id="743721.Psesu_1552"/>
<dbReference type="PANTHER" id="PTHR43976">
    <property type="entry name" value="SHORT CHAIN DEHYDROGENASE"/>
    <property type="match status" value="1"/>
</dbReference>
<dbReference type="Proteomes" id="UP000008632">
    <property type="component" value="Chromosome"/>
</dbReference>
<dbReference type="RefSeq" id="WP_013535225.1">
    <property type="nucleotide sequence ID" value="NC_014924.1"/>
</dbReference>
<evidence type="ECO:0000256" key="3">
    <source>
        <dbReference type="RuleBase" id="RU000363"/>
    </source>
</evidence>
<dbReference type="GO" id="GO:0016491">
    <property type="term" value="F:oxidoreductase activity"/>
    <property type="evidence" value="ECO:0007669"/>
    <property type="project" value="UniProtKB-KW"/>
</dbReference>
<dbReference type="Gene3D" id="3.40.50.720">
    <property type="entry name" value="NAD(P)-binding Rossmann-like Domain"/>
    <property type="match status" value="1"/>
</dbReference>
<evidence type="ECO:0000313" key="5">
    <source>
        <dbReference type="Proteomes" id="UP000008632"/>
    </source>
</evidence>
<organism evidence="4 5">
    <name type="scientific">Pseudoxanthomonas suwonensis (strain 11-1)</name>
    <dbReference type="NCBI Taxonomy" id="743721"/>
    <lineage>
        <taxon>Bacteria</taxon>
        <taxon>Pseudomonadati</taxon>
        <taxon>Pseudomonadota</taxon>
        <taxon>Gammaproteobacteria</taxon>
        <taxon>Lysobacterales</taxon>
        <taxon>Lysobacteraceae</taxon>
        <taxon>Pseudoxanthomonas</taxon>
    </lineage>
</organism>